<evidence type="ECO:0000259" key="9">
    <source>
        <dbReference type="Pfam" id="PF23726"/>
    </source>
</evidence>
<dbReference type="Proteomes" id="UP000774326">
    <property type="component" value="Unassembled WGS sequence"/>
</dbReference>
<dbReference type="GO" id="GO:0005681">
    <property type="term" value="C:spliceosomal complex"/>
    <property type="evidence" value="ECO:0007669"/>
    <property type="project" value="UniProtKB-KW"/>
</dbReference>
<evidence type="ECO:0000256" key="3">
    <source>
        <dbReference type="ARBA" id="ARBA00022728"/>
    </source>
</evidence>
<feature type="domain" description="RSE1/DDB1/CPSF1 C-terminal" evidence="7">
    <location>
        <begin position="832"/>
        <end position="1105"/>
    </location>
</feature>
<evidence type="ECO:0000256" key="4">
    <source>
        <dbReference type="ARBA" id="ARBA00023187"/>
    </source>
</evidence>
<reference evidence="10" key="1">
    <citation type="journal article" date="2021" name="Open Biol.">
        <title>Shared evolutionary footprints suggest mitochondrial oxidative damage underlies multiple complex I losses in fungi.</title>
        <authorList>
            <person name="Schikora-Tamarit M.A."/>
            <person name="Marcet-Houben M."/>
            <person name="Nosek J."/>
            <person name="Gabaldon T."/>
        </authorList>
    </citation>
    <scope>NUCLEOTIDE SEQUENCE</scope>
    <source>
        <strain evidence="10">CBS2887</strain>
    </source>
</reference>
<evidence type="ECO:0000256" key="6">
    <source>
        <dbReference type="ARBA" id="ARBA00038266"/>
    </source>
</evidence>
<dbReference type="Pfam" id="PF10433">
    <property type="entry name" value="Beta-prop_RSE1_1st"/>
    <property type="match status" value="1"/>
</dbReference>
<dbReference type="InterPro" id="IPR004871">
    <property type="entry name" value="RSE1/DDB1/CPSF1_C"/>
</dbReference>
<comment type="similarity">
    <text evidence="6">Belongs to the RSE1 family.</text>
</comment>
<dbReference type="GO" id="GO:0003676">
    <property type="term" value="F:nucleic acid binding"/>
    <property type="evidence" value="ECO:0007669"/>
    <property type="project" value="InterPro"/>
</dbReference>
<dbReference type="InterPro" id="IPR036322">
    <property type="entry name" value="WD40_repeat_dom_sf"/>
</dbReference>
<feature type="domain" description="RSE1/DDB1/CPSF1 first beta-propeller" evidence="8">
    <location>
        <begin position="23"/>
        <end position="377"/>
    </location>
</feature>
<protein>
    <recommendedName>
        <fullName evidence="12">Pre-mRNA-splicing factor RSE1</fullName>
    </recommendedName>
</protein>
<dbReference type="AlphaFoldDB" id="A0A9P8TMZ0"/>
<feature type="domain" description="RSE1/DDB1/CPSF1 second beta-propeller" evidence="9">
    <location>
        <begin position="448"/>
        <end position="758"/>
    </location>
</feature>
<dbReference type="EMBL" id="JAEUBG010002382">
    <property type="protein sequence ID" value="KAH3684650.1"/>
    <property type="molecule type" value="Genomic_DNA"/>
</dbReference>
<organism evidence="10 11">
    <name type="scientific">Wickerhamomyces pijperi</name>
    <name type="common">Yeast</name>
    <name type="synonym">Pichia pijperi</name>
    <dbReference type="NCBI Taxonomy" id="599730"/>
    <lineage>
        <taxon>Eukaryota</taxon>
        <taxon>Fungi</taxon>
        <taxon>Dikarya</taxon>
        <taxon>Ascomycota</taxon>
        <taxon>Saccharomycotina</taxon>
        <taxon>Saccharomycetes</taxon>
        <taxon>Phaffomycetales</taxon>
        <taxon>Wickerhamomycetaceae</taxon>
        <taxon>Wickerhamomyces</taxon>
    </lineage>
</organism>
<evidence type="ECO:0000259" key="8">
    <source>
        <dbReference type="Pfam" id="PF10433"/>
    </source>
</evidence>
<dbReference type="SUPFAM" id="SSF50978">
    <property type="entry name" value="WD40 repeat-like"/>
    <property type="match status" value="2"/>
</dbReference>
<dbReference type="Gene3D" id="2.130.10.10">
    <property type="entry name" value="YVTN repeat-like/Quinoprotein amine dehydrogenase"/>
    <property type="match status" value="2"/>
</dbReference>
<dbReference type="OrthoDB" id="436637at2759"/>
<dbReference type="GO" id="GO:0008380">
    <property type="term" value="P:RNA splicing"/>
    <property type="evidence" value="ECO:0007669"/>
    <property type="project" value="UniProtKB-KW"/>
</dbReference>
<proteinExistence type="inferred from homology"/>
<evidence type="ECO:0008006" key="12">
    <source>
        <dbReference type="Google" id="ProtNLM"/>
    </source>
</evidence>
<dbReference type="InterPro" id="IPR018846">
    <property type="entry name" value="Beta-prop_RSE1/DDB1/CPSF1_1st"/>
</dbReference>
<evidence type="ECO:0000256" key="1">
    <source>
        <dbReference type="ARBA" id="ARBA00004123"/>
    </source>
</evidence>
<keyword evidence="4" id="KW-0508">mRNA splicing</keyword>
<dbReference type="Pfam" id="PF03178">
    <property type="entry name" value="CPSF_A"/>
    <property type="match status" value="1"/>
</dbReference>
<evidence type="ECO:0000259" key="7">
    <source>
        <dbReference type="Pfam" id="PF03178"/>
    </source>
</evidence>
<name>A0A9P8TMZ0_WICPI</name>
<keyword evidence="11" id="KW-1185">Reference proteome</keyword>
<sequence length="1139" mass="125864">MSSIPELCLYNTTLHHNKSSIRSISGHFTSSSSKTPELIITATSDSLIVYKPNKETGKLTQLFQSKTFAIIRSIANFQIANSGKDYIAVTSDSGNLTLLELDLQNRRFVSLFNEPFAKSGIRRLSPGEDLCVDSKGRALFVSAIERNKLLYVVNRDLENQLTVSSPLEANRVKVLTYTTIGLDVGYDNPQFAAIETDYSDFEDQETTTTTTAAFNSKTKKQRTLTYYELDLGLNHVLMKHQEETFPTANFLLHVPGGSDGPSGVIVCSEGLISYRNLQGDKLSVAIPTHSSHRDQPTYVVAGVTHKIKNEFFFLVQTNHRDLFKITLPQDRTLTISYFDTLPSVVTSLIVLKSGYLFADSEYGDKYFLQFESLGPEVPEFVSAVDTVDSHACDFERHEELVNLSLTDLIETLNPLLATSVTPSGQILALSGLATQSTFKTIDRGVKVEEIVESEVPGIADKIFTTKITKKDPFDKYLILSFLNSTLVLEIGESVEEVLDSGLVLTEATLGVQQVGEAGLLQILANKIVSFQNGVKTSEWLAPGGIKISHCSTNNRQVLVSLSSNEVVYFEVDEYDRLIEYQTHYESECRVTAVSVGDIPAGRLRCPFMAVAFEDSLVRVFSCGPENVLEVLALQVVADVACSLSITNDSSYINIGMNNGLFSRSQLNARTGEFVGSSQRTKYLGNKPVQLSTTYIGEVPHVLALSSDPWLVHQDPTSAVLNICPLLTDNLNSACSLSNENFKNCVVSVYSKTLKIFELSNSDISANPLQIQGLELKDTARQIITYDKEVFVIGNTYVYGFEKGSGEISKSLDLDHSFKCHSAAIVKFANDKGTFLCLSITNSATGDSFIQSVNLVTFKAVHKTKLSQVSLSIVEFQEMLLVSTGSDLRLFDMGMKQLLSKSVSPLTTINRIVQVENAGDQRVIVGDVRESLTFLKYDQQLKEFAPFADDILPRHVTSFKSLDHDTAIGGDKFGNLFVLRLDRDTSKLVDTEPASAIGNNNPSRSLNGSKFKLNNLVNFFIQDIPLSFHLTSLTSGGQQVVLYSCLQGTIGSLIPLVTKSDILFFTNLQRVMRFHCVDVTGRSNLKYRGYYQPVKNCIDGDLVELFDTLSEEVQVKIAKECSKSVEEIKRKIFEVRAGSI</sequence>
<reference evidence="10" key="2">
    <citation type="submission" date="2021-01" db="EMBL/GenBank/DDBJ databases">
        <authorList>
            <person name="Schikora-Tamarit M.A."/>
        </authorList>
    </citation>
    <scope>NUCLEOTIDE SEQUENCE</scope>
    <source>
        <strain evidence="10">CBS2887</strain>
    </source>
</reference>
<keyword evidence="2" id="KW-0507">mRNA processing</keyword>
<dbReference type="GO" id="GO:0006397">
    <property type="term" value="P:mRNA processing"/>
    <property type="evidence" value="ECO:0007669"/>
    <property type="project" value="UniProtKB-KW"/>
</dbReference>
<dbReference type="InterPro" id="IPR015943">
    <property type="entry name" value="WD40/YVTN_repeat-like_dom_sf"/>
</dbReference>
<dbReference type="FunFam" id="2.130.10.10:FF:001143">
    <property type="entry name" value="Pre-mRNA-splicing factor rse-1, putative"/>
    <property type="match status" value="1"/>
</dbReference>
<evidence type="ECO:0000313" key="10">
    <source>
        <dbReference type="EMBL" id="KAH3684650.1"/>
    </source>
</evidence>
<keyword evidence="3" id="KW-0747">Spliceosome</keyword>
<dbReference type="InterPro" id="IPR058543">
    <property type="entry name" value="Beta-prop_RSE1/DDB1/CPSF1_2nd"/>
</dbReference>
<keyword evidence="5" id="KW-0539">Nucleus</keyword>
<comment type="subcellular location">
    <subcellularLocation>
        <location evidence="1">Nucleus</location>
    </subcellularLocation>
</comment>
<evidence type="ECO:0000313" key="11">
    <source>
        <dbReference type="Proteomes" id="UP000774326"/>
    </source>
</evidence>
<gene>
    <name evidence="10" type="ORF">WICPIJ_004366</name>
</gene>
<dbReference type="Pfam" id="PF23726">
    <property type="entry name" value="Beta-prop_RSE1_2nd"/>
    <property type="match status" value="1"/>
</dbReference>
<dbReference type="PANTHER" id="PTHR10644">
    <property type="entry name" value="DNA REPAIR/RNA PROCESSING CPSF FAMILY"/>
    <property type="match status" value="1"/>
</dbReference>
<dbReference type="InterPro" id="IPR050358">
    <property type="entry name" value="RSE1/DDB1/CFT1"/>
</dbReference>
<evidence type="ECO:0000256" key="2">
    <source>
        <dbReference type="ARBA" id="ARBA00022664"/>
    </source>
</evidence>
<evidence type="ECO:0000256" key="5">
    <source>
        <dbReference type="ARBA" id="ARBA00023242"/>
    </source>
</evidence>
<accession>A0A9P8TMZ0</accession>
<comment type="caution">
    <text evidence="10">The sequence shown here is derived from an EMBL/GenBank/DDBJ whole genome shotgun (WGS) entry which is preliminary data.</text>
</comment>